<dbReference type="InterPro" id="IPR043325">
    <property type="entry name" value="LTSS"/>
</dbReference>
<dbReference type="PANTHER" id="PTHR33044">
    <property type="entry name" value="BIFUNCTIONAL INHIBITOR/LIPID-TRANSFER PROTEIN/SEED STORAGE 2S ALBUMIN SUPERFAMILY PROTEIN-RELATED"/>
    <property type="match status" value="1"/>
</dbReference>
<keyword evidence="10" id="KW-0472">Membrane</keyword>
<comment type="similarity">
    <text evidence="2">Belongs to the plant LTP family.</text>
</comment>
<name>A0ABD1H198_SALDI</name>
<evidence type="ECO:0000256" key="11">
    <source>
        <dbReference type="SAM" id="SignalP"/>
    </source>
</evidence>
<evidence type="ECO:0000256" key="7">
    <source>
        <dbReference type="ARBA" id="ARBA00023180"/>
    </source>
</evidence>
<keyword evidence="3" id="KW-1003">Cell membrane</keyword>
<keyword evidence="14" id="KW-1185">Reference proteome</keyword>
<evidence type="ECO:0000256" key="1">
    <source>
        <dbReference type="ARBA" id="ARBA00004609"/>
    </source>
</evidence>
<feature type="compositionally biased region" description="Low complexity" evidence="9">
    <location>
        <begin position="145"/>
        <end position="155"/>
    </location>
</feature>
<feature type="domain" description="Bifunctional inhibitor/plant lipid transfer protein/seed storage helical" evidence="12">
    <location>
        <begin position="26"/>
        <end position="100"/>
    </location>
</feature>
<evidence type="ECO:0000256" key="9">
    <source>
        <dbReference type="SAM" id="MobiDB-lite"/>
    </source>
</evidence>
<dbReference type="SMART" id="SM00499">
    <property type="entry name" value="AAI"/>
    <property type="match status" value="1"/>
</dbReference>
<dbReference type="Pfam" id="PF14368">
    <property type="entry name" value="LTP_2"/>
    <property type="match status" value="1"/>
</dbReference>
<evidence type="ECO:0000256" key="5">
    <source>
        <dbReference type="ARBA" id="ARBA00022729"/>
    </source>
</evidence>
<keyword evidence="8" id="KW-0449">Lipoprotein</keyword>
<evidence type="ECO:0000256" key="6">
    <source>
        <dbReference type="ARBA" id="ARBA00023157"/>
    </source>
</evidence>
<keyword evidence="10" id="KW-1133">Transmembrane helix</keyword>
<dbReference type="InterPro" id="IPR016140">
    <property type="entry name" value="Bifunc_inhib/LTP/seed_store"/>
</dbReference>
<dbReference type="EMBL" id="JBEAFC010000007">
    <property type="protein sequence ID" value="KAL1550183.1"/>
    <property type="molecule type" value="Genomic_DNA"/>
</dbReference>
<dbReference type="InterPro" id="IPR036312">
    <property type="entry name" value="Bifun_inhib/LTP/seed_sf"/>
</dbReference>
<organism evidence="13 14">
    <name type="scientific">Salvia divinorum</name>
    <name type="common">Maria pastora</name>
    <name type="synonym">Diviner's sage</name>
    <dbReference type="NCBI Taxonomy" id="28513"/>
    <lineage>
        <taxon>Eukaryota</taxon>
        <taxon>Viridiplantae</taxon>
        <taxon>Streptophyta</taxon>
        <taxon>Embryophyta</taxon>
        <taxon>Tracheophyta</taxon>
        <taxon>Spermatophyta</taxon>
        <taxon>Magnoliopsida</taxon>
        <taxon>eudicotyledons</taxon>
        <taxon>Gunneridae</taxon>
        <taxon>Pentapetalae</taxon>
        <taxon>asterids</taxon>
        <taxon>lamiids</taxon>
        <taxon>Lamiales</taxon>
        <taxon>Lamiaceae</taxon>
        <taxon>Nepetoideae</taxon>
        <taxon>Mentheae</taxon>
        <taxon>Salviinae</taxon>
        <taxon>Salvia</taxon>
        <taxon>Salvia subgen. Calosphace</taxon>
    </lineage>
</organism>
<sequence>MAALILPIVVILSSTLKTNAQINTACSNSMISSFTPCLSMVTGSSPSRGCCNALKSLVENNMDCACLIITGNVPVSIPFVNANLGSTLPRACKTSIPMQCKSSGVPLPAPGPVLFTPPAPPAPEPALPRVHVPASAPRHAHSPKGSKAASAAAPPRDGSLDIAPAAAAPPPPKFPLGPGANPGVRPVVKNNNNSSASKLLAASITYLVLVFAGIIATKFF</sequence>
<evidence type="ECO:0000256" key="10">
    <source>
        <dbReference type="SAM" id="Phobius"/>
    </source>
</evidence>
<dbReference type="Proteomes" id="UP001567538">
    <property type="component" value="Unassembled WGS sequence"/>
</dbReference>
<proteinExistence type="inferred from homology"/>
<accession>A0ABD1H198</accession>
<keyword evidence="6" id="KW-1015">Disulfide bond</keyword>
<keyword evidence="5 11" id="KW-0732">Signal</keyword>
<dbReference type="GO" id="GO:0098552">
    <property type="term" value="C:side of membrane"/>
    <property type="evidence" value="ECO:0007669"/>
    <property type="project" value="UniProtKB-KW"/>
</dbReference>
<dbReference type="GO" id="GO:0005886">
    <property type="term" value="C:plasma membrane"/>
    <property type="evidence" value="ECO:0007669"/>
    <property type="project" value="UniProtKB-SubCell"/>
</dbReference>
<feature type="region of interest" description="Disordered" evidence="9">
    <location>
        <begin position="116"/>
        <end position="187"/>
    </location>
</feature>
<feature type="transmembrane region" description="Helical" evidence="10">
    <location>
        <begin position="199"/>
        <end position="217"/>
    </location>
</feature>
<dbReference type="Gene3D" id="1.10.110.10">
    <property type="entry name" value="Plant lipid-transfer and hydrophobic proteins"/>
    <property type="match status" value="1"/>
</dbReference>
<feature type="compositionally biased region" description="Pro residues" evidence="9">
    <location>
        <begin position="116"/>
        <end position="126"/>
    </location>
</feature>
<comment type="subcellular location">
    <subcellularLocation>
        <location evidence="1">Cell membrane</location>
        <topology evidence="1">Lipid-anchor</topology>
        <topology evidence="1">GPI-anchor</topology>
    </subcellularLocation>
</comment>
<evidence type="ECO:0000256" key="3">
    <source>
        <dbReference type="ARBA" id="ARBA00022475"/>
    </source>
</evidence>
<evidence type="ECO:0000313" key="14">
    <source>
        <dbReference type="Proteomes" id="UP001567538"/>
    </source>
</evidence>
<reference evidence="13 14" key="1">
    <citation type="submission" date="2024-06" db="EMBL/GenBank/DDBJ databases">
        <title>A chromosome level genome sequence of Diviner's sage (Salvia divinorum).</title>
        <authorList>
            <person name="Ford S.A."/>
            <person name="Ro D.-K."/>
            <person name="Ness R.W."/>
            <person name="Phillips M.A."/>
        </authorList>
    </citation>
    <scope>NUCLEOTIDE SEQUENCE [LARGE SCALE GENOMIC DNA]</scope>
    <source>
        <strain evidence="13">SAF-2024a</strain>
        <tissue evidence="13">Leaf</tissue>
    </source>
</reference>
<evidence type="ECO:0000256" key="2">
    <source>
        <dbReference type="ARBA" id="ARBA00009748"/>
    </source>
</evidence>
<comment type="caution">
    <text evidence="13">The sequence shown here is derived from an EMBL/GenBank/DDBJ whole genome shotgun (WGS) entry which is preliminary data.</text>
</comment>
<protein>
    <submittedName>
        <fullName evidence="13">Non-specific lipid transfer protein GPI-anchored 16-like</fullName>
    </submittedName>
</protein>
<gene>
    <name evidence="13" type="ORF">AAHA92_18182</name>
</gene>
<evidence type="ECO:0000313" key="13">
    <source>
        <dbReference type="EMBL" id="KAL1550183.1"/>
    </source>
</evidence>
<dbReference type="AlphaFoldDB" id="A0ABD1H198"/>
<feature type="chain" id="PRO_5044838002" evidence="11">
    <location>
        <begin position="21"/>
        <end position="220"/>
    </location>
</feature>
<dbReference type="CDD" id="cd00010">
    <property type="entry name" value="AAI_LTSS"/>
    <property type="match status" value="1"/>
</dbReference>
<keyword evidence="4" id="KW-0336">GPI-anchor</keyword>
<evidence type="ECO:0000256" key="4">
    <source>
        <dbReference type="ARBA" id="ARBA00022622"/>
    </source>
</evidence>
<evidence type="ECO:0000256" key="8">
    <source>
        <dbReference type="ARBA" id="ARBA00023288"/>
    </source>
</evidence>
<evidence type="ECO:0000259" key="12">
    <source>
        <dbReference type="SMART" id="SM00499"/>
    </source>
</evidence>
<keyword evidence="7" id="KW-0325">Glycoprotein</keyword>
<feature type="signal peptide" evidence="11">
    <location>
        <begin position="1"/>
        <end position="20"/>
    </location>
</feature>
<dbReference type="SUPFAM" id="SSF47699">
    <property type="entry name" value="Bifunctional inhibitor/lipid-transfer protein/seed storage 2S albumin"/>
    <property type="match status" value="1"/>
</dbReference>
<keyword evidence="10" id="KW-0812">Transmembrane</keyword>